<name>A0ABS5AJX6_9PSEU</name>
<accession>A0ABS5AJX6</accession>
<evidence type="ECO:0008006" key="4">
    <source>
        <dbReference type="Google" id="ProtNLM"/>
    </source>
</evidence>
<feature type="transmembrane region" description="Helical" evidence="1">
    <location>
        <begin position="34"/>
        <end position="61"/>
    </location>
</feature>
<organism evidence="2 3">
    <name type="scientific">Crossiella equi</name>
    <dbReference type="NCBI Taxonomy" id="130796"/>
    <lineage>
        <taxon>Bacteria</taxon>
        <taxon>Bacillati</taxon>
        <taxon>Actinomycetota</taxon>
        <taxon>Actinomycetes</taxon>
        <taxon>Pseudonocardiales</taxon>
        <taxon>Pseudonocardiaceae</taxon>
        <taxon>Crossiella</taxon>
    </lineage>
</organism>
<evidence type="ECO:0000313" key="3">
    <source>
        <dbReference type="Proteomes" id="UP001519363"/>
    </source>
</evidence>
<dbReference type="RefSeq" id="WP_086788421.1">
    <property type="nucleotide sequence ID" value="NZ_JAGIOO010000001.1"/>
</dbReference>
<evidence type="ECO:0000256" key="1">
    <source>
        <dbReference type="SAM" id="Phobius"/>
    </source>
</evidence>
<keyword evidence="1" id="KW-0472">Membrane</keyword>
<gene>
    <name evidence="2" type="ORF">JOF53_005745</name>
</gene>
<sequence>MGSLNRPFRTGRILTASSALAVVALERDFDPVVVGLLGAVLGMLVELLVMRLGVLVGALALRVRVNDVVVGLGAPVYELRTPRRTVSVRALPILLGVSVGPGAAPAQSRMWTVGVVSALAGAAMFTAMVVPAESPFSRGIAVGALAVLAYCLLPRRDAGTSSAGWLLFQLPRLPKHRVAEWQSAPLVNQALDAMNEGDLATAEELTAELSRAHPGRRSTTRTRVALLEARGRYAEALALTIGLVADPAQDPRDLAFDLAAMAALTANAVEVGQLDAATGLPTALQAVTDAEELGYPASKLAGTKALLALLSGNAGRAASLARTGARQSRATLTRADDLATLARALMATGDNRGARVVLDEAETLAPWWPRVANTRARLSVT</sequence>
<keyword evidence="1" id="KW-1133">Transmembrane helix</keyword>
<protein>
    <recommendedName>
        <fullName evidence="4">Tetratricopeptide repeat protein</fullName>
    </recommendedName>
</protein>
<dbReference type="EMBL" id="JAGIOO010000001">
    <property type="protein sequence ID" value="MBP2476873.1"/>
    <property type="molecule type" value="Genomic_DNA"/>
</dbReference>
<proteinExistence type="predicted"/>
<feature type="transmembrane region" description="Helical" evidence="1">
    <location>
        <begin position="110"/>
        <end position="130"/>
    </location>
</feature>
<dbReference type="Proteomes" id="UP001519363">
    <property type="component" value="Unassembled WGS sequence"/>
</dbReference>
<comment type="caution">
    <text evidence="2">The sequence shown here is derived from an EMBL/GenBank/DDBJ whole genome shotgun (WGS) entry which is preliminary data.</text>
</comment>
<keyword evidence="1" id="KW-0812">Transmembrane</keyword>
<reference evidence="2 3" key="1">
    <citation type="submission" date="2021-03" db="EMBL/GenBank/DDBJ databases">
        <title>Sequencing the genomes of 1000 actinobacteria strains.</title>
        <authorList>
            <person name="Klenk H.-P."/>
        </authorList>
    </citation>
    <scope>NUCLEOTIDE SEQUENCE [LARGE SCALE GENOMIC DNA]</scope>
    <source>
        <strain evidence="2 3">DSM 44580</strain>
    </source>
</reference>
<keyword evidence="3" id="KW-1185">Reference proteome</keyword>
<evidence type="ECO:0000313" key="2">
    <source>
        <dbReference type="EMBL" id="MBP2476873.1"/>
    </source>
</evidence>